<evidence type="ECO:0000256" key="2">
    <source>
        <dbReference type="ARBA" id="ARBA00004613"/>
    </source>
</evidence>
<sequence length="216" mass="21483">MRTSVFVLATVAAGLAGAEIKKEDYFPECSIDCLNDGTEQATDCSTTDAVCWCVQSNYEAIYNQAVNCVLTECGADEAIDSVLPAAIEFCSAASSSASAVGSSETDKVVPSSSAITTADQTSAADQTSTSAVDQNSISTTDQASTSASATATEVSTSDSGITSGLESTSITESSSSAPSNTESGAAASTTASTDAAAVMNPKGILGMVVLGVVAAM</sequence>
<dbReference type="GO" id="GO:0005576">
    <property type="term" value="C:extracellular region"/>
    <property type="evidence" value="ECO:0007669"/>
    <property type="project" value="UniProtKB-SubCell"/>
</dbReference>
<evidence type="ECO:0000256" key="3">
    <source>
        <dbReference type="ARBA" id="ARBA00010031"/>
    </source>
</evidence>
<evidence type="ECO:0000313" key="13">
    <source>
        <dbReference type="EMBL" id="KAH7163371.1"/>
    </source>
</evidence>
<dbReference type="EMBL" id="JAGMUU010000001">
    <property type="protein sequence ID" value="KAH7163371.1"/>
    <property type="molecule type" value="Genomic_DNA"/>
</dbReference>
<organism evidence="13 14">
    <name type="scientific">Dactylonectria estremocensis</name>
    <dbReference type="NCBI Taxonomy" id="1079267"/>
    <lineage>
        <taxon>Eukaryota</taxon>
        <taxon>Fungi</taxon>
        <taxon>Dikarya</taxon>
        <taxon>Ascomycota</taxon>
        <taxon>Pezizomycotina</taxon>
        <taxon>Sordariomycetes</taxon>
        <taxon>Hypocreomycetidae</taxon>
        <taxon>Hypocreales</taxon>
        <taxon>Nectriaceae</taxon>
        <taxon>Dactylonectria</taxon>
    </lineage>
</organism>
<evidence type="ECO:0000256" key="5">
    <source>
        <dbReference type="ARBA" id="ARBA00022622"/>
    </source>
</evidence>
<keyword evidence="5" id="KW-0336">GPI-anchor</keyword>
<keyword evidence="14" id="KW-1185">Reference proteome</keyword>
<feature type="disulfide bond" evidence="9">
    <location>
        <begin position="44"/>
        <end position="51"/>
    </location>
</feature>
<keyword evidence="4" id="KW-0964">Secreted</keyword>
<evidence type="ECO:0000256" key="8">
    <source>
        <dbReference type="ARBA" id="ARBA00023288"/>
    </source>
</evidence>
<accession>A0A9P9FJE3</accession>
<evidence type="ECO:0000256" key="10">
    <source>
        <dbReference type="SAM" id="MobiDB-lite"/>
    </source>
</evidence>
<dbReference type="PROSITE" id="PS52012">
    <property type="entry name" value="CFEM"/>
    <property type="match status" value="1"/>
</dbReference>
<name>A0A9P9FJE3_9HYPO</name>
<protein>
    <recommendedName>
        <fullName evidence="12">CFEM domain-containing protein</fullName>
    </recommendedName>
</protein>
<gene>
    <name evidence="13" type="ORF">B0J13DRAFT_518605</name>
</gene>
<evidence type="ECO:0000256" key="4">
    <source>
        <dbReference type="ARBA" id="ARBA00022525"/>
    </source>
</evidence>
<dbReference type="OrthoDB" id="3767534at2759"/>
<keyword evidence="9" id="KW-0408">Iron</keyword>
<dbReference type="AlphaFoldDB" id="A0A9P9FJE3"/>
<feature type="signal peptide" evidence="11">
    <location>
        <begin position="1"/>
        <end position="18"/>
    </location>
</feature>
<evidence type="ECO:0000256" key="1">
    <source>
        <dbReference type="ARBA" id="ARBA00004589"/>
    </source>
</evidence>
<keyword evidence="9" id="KW-0349">Heme</keyword>
<proteinExistence type="inferred from homology"/>
<keyword evidence="5" id="KW-0472">Membrane</keyword>
<keyword evidence="7 9" id="KW-1015">Disulfide bond</keyword>
<keyword evidence="6 11" id="KW-0732">Signal</keyword>
<dbReference type="Pfam" id="PF05730">
    <property type="entry name" value="CFEM"/>
    <property type="match status" value="1"/>
</dbReference>
<dbReference type="SMART" id="SM00747">
    <property type="entry name" value="CFEM"/>
    <property type="match status" value="1"/>
</dbReference>
<feature type="chain" id="PRO_5040504433" description="CFEM domain-containing protein" evidence="11">
    <location>
        <begin position="19"/>
        <end position="216"/>
    </location>
</feature>
<comment type="caution">
    <text evidence="9">Lacks conserved residue(s) required for the propagation of feature annotation.</text>
</comment>
<dbReference type="Proteomes" id="UP000717696">
    <property type="component" value="Unassembled WGS sequence"/>
</dbReference>
<feature type="domain" description="CFEM" evidence="12">
    <location>
        <begin position="1"/>
        <end position="117"/>
    </location>
</feature>
<evidence type="ECO:0000259" key="12">
    <source>
        <dbReference type="PROSITE" id="PS52012"/>
    </source>
</evidence>
<feature type="region of interest" description="Disordered" evidence="10">
    <location>
        <begin position="101"/>
        <end position="188"/>
    </location>
</feature>
<evidence type="ECO:0000256" key="9">
    <source>
        <dbReference type="PROSITE-ProRule" id="PRU01356"/>
    </source>
</evidence>
<comment type="caution">
    <text evidence="13">The sequence shown here is derived from an EMBL/GenBank/DDBJ whole genome shotgun (WGS) entry which is preliminary data.</text>
</comment>
<comment type="similarity">
    <text evidence="3">Belongs to the RBT5 family.</text>
</comment>
<dbReference type="InterPro" id="IPR008427">
    <property type="entry name" value="Extracellular_membr_CFEM_dom"/>
</dbReference>
<dbReference type="GO" id="GO:0046872">
    <property type="term" value="F:metal ion binding"/>
    <property type="evidence" value="ECO:0007669"/>
    <property type="project" value="UniProtKB-UniRule"/>
</dbReference>
<evidence type="ECO:0000256" key="7">
    <source>
        <dbReference type="ARBA" id="ARBA00023157"/>
    </source>
</evidence>
<reference evidence="13" key="1">
    <citation type="journal article" date="2021" name="Nat. Commun.">
        <title>Genetic determinants of endophytism in the Arabidopsis root mycobiome.</title>
        <authorList>
            <person name="Mesny F."/>
            <person name="Miyauchi S."/>
            <person name="Thiergart T."/>
            <person name="Pickel B."/>
            <person name="Atanasova L."/>
            <person name="Karlsson M."/>
            <person name="Huettel B."/>
            <person name="Barry K.W."/>
            <person name="Haridas S."/>
            <person name="Chen C."/>
            <person name="Bauer D."/>
            <person name="Andreopoulos W."/>
            <person name="Pangilinan J."/>
            <person name="LaButti K."/>
            <person name="Riley R."/>
            <person name="Lipzen A."/>
            <person name="Clum A."/>
            <person name="Drula E."/>
            <person name="Henrissat B."/>
            <person name="Kohler A."/>
            <person name="Grigoriev I.V."/>
            <person name="Martin F.M."/>
            <person name="Hacquard S."/>
        </authorList>
    </citation>
    <scope>NUCLEOTIDE SEQUENCE</scope>
    <source>
        <strain evidence="13">MPI-CAGE-AT-0021</strain>
    </source>
</reference>
<keyword evidence="5" id="KW-0325">Glycoprotein</keyword>
<dbReference type="GO" id="GO:0098552">
    <property type="term" value="C:side of membrane"/>
    <property type="evidence" value="ECO:0007669"/>
    <property type="project" value="UniProtKB-KW"/>
</dbReference>
<evidence type="ECO:0000256" key="6">
    <source>
        <dbReference type="ARBA" id="ARBA00022729"/>
    </source>
</evidence>
<feature type="binding site" description="axial binding residue" evidence="9">
    <location>
        <position position="48"/>
    </location>
    <ligand>
        <name>heme</name>
        <dbReference type="ChEBI" id="CHEBI:30413"/>
    </ligand>
    <ligandPart>
        <name>Fe</name>
        <dbReference type="ChEBI" id="CHEBI:18248"/>
    </ligandPart>
</feature>
<feature type="compositionally biased region" description="Low complexity" evidence="10">
    <location>
        <begin position="111"/>
        <end position="188"/>
    </location>
</feature>
<evidence type="ECO:0000256" key="11">
    <source>
        <dbReference type="SAM" id="SignalP"/>
    </source>
</evidence>
<comment type="subcellular location">
    <subcellularLocation>
        <location evidence="1">Membrane</location>
        <topology evidence="1">Lipid-anchor</topology>
        <topology evidence="1">GPI-anchor</topology>
    </subcellularLocation>
    <subcellularLocation>
        <location evidence="2">Secreted</location>
    </subcellularLocation>
</comment>
<keyword evidence="9" id="KW-0479">Metal-binding</keyword>
<evidence type="ECO:0000313" key="14">
    <source>
        <dbReference type="Proteomes" id="UP000717696"/>
    </source>
</evidence>
<keyword evidence="8" id="KW-0449">Lipoprotein</keyword>